<accession>A0A2N9GX10</accession>
<reference evidence="2" key="1">
    <citation type="submission" date="2018-02" db="EMBL/GenBank/DDBJ databases">
        <authorList>
            <person name="Cohen D.B."/>
            <person name="Kent A.D."/>
        </authorList>
    </citation>
    <scope>NUCLEOTIDE SEQUENCE</scope>
</reference>
<evidence type="ECO:0000256" key="1">
    <source>
        <dbReference type="SAM" id="MobiDB-lite"/>
    </source>
</evidence>
<feature type="region of interest" description="Disordered" evidence="1">
    <location>
        <begin position="51"/>
        <end position="77"/>
    </location>
</feature>
<gene>
    <name evidence="2" type="ORF">FSB_LOCUS31925</name>
</gene>
<name>A0A2N9GX10_FAGSY</name>
<dbReference type="PANTHER" id="PTHR33240:SF15">
    <property type="entry name" value="GAG-PRO-LIKE PROTEIN"/>
    <property type="match status" value="1"/>
</dbReference>
<dbReference type="PANTHER" id="PTHR33240">
    <property type="entry name" value="OS08G0508500 PROTEIN"/>
    <property type="match status" value="1"/>
</dbReference>
<protein>
    <submittedName>
        <fullName evidence="2">Uncharacterized protein</fullName>
    </submittedName>
</protein>
<feature type="compositionally biased region" description="Basic and acidic residues" evidence="1">
    <location>
        <begin position="51"/>
        <end position="60"/>
    </location>
</feature>
<organism evidence="2">
    <name type="scientific">Fagus sylvatica</name>
    <name type="common">Beechnut</name>
    <dbReference type="NCBI Taxonomy" id="28930"/>
    <lineage>
        <taxon>Eukaryota</taxon>
        <taxon>Viridiplantae</taxon>
        <taxon>Streptophyta</taxon>
        <taxon>Embryophyta</taxon>
        <taxon>Tracheophyta</taxon>
        <taxon>Spermatophyta</taxon>
        <taxon>Magnoliopsida</taxon>
        <taxon>eudicotyledons</taxon>
        <taxon>Gunneridae</taxon>
        <taxon>Pentapetalae</taxon>
        <taxon>rosids</taxon>
        <taxon>fabids</taxon>
        <taxon>Fagales</taxon>
        <taxon>Fagaceae</taxon>
        <taxon>Fagus</taxon>
    </lineage>
</organism>
<feature type="compositionally biased region" description="Polar residues" evidence="1">
    <location>
        <begin position="67"/>
        <end position="77"/>
    </location>
</feature>
<dbReference type="EMBL" id="OIVN01002485">
    <property type="protein sequence ID" value="SPD04043.1"/>
    <property type="molecule type" value="Genomic_DNA"/>
</dbReference>
<dbReference type="AlphaFoldDB" id="A0A2N9GX10"/>
<proteinExistence type="predicted"/>
<sequence length="327" mass="37121">MINSLGEKDQVNIMMKGLFPVYFNRMLSAPIMNFEQLCDYGTRIEDAMENGKIERNEGRATSKKKYSQTSKNTPQTNVSAVYQTPIPSSYLYQYSNPPRQNDIQELIDRDIIPKLNPPTMLNIHQNPLPNYQRVPPPNQLNFIEEEEFIFAVDDEVWTDFYKSANESSSHSTRTGKHFKPPHLEVEHPRREDLEREVPNVKSVEKVGKGKGISKPEEEEDAILGALAEKEVLMTISLVEVLSIIGVENTRTVITFTDKDLPPDGPVNATVMFHVLKIPTSYNLLLGRAWMHPLGIVPSTHHQQLRLPWKDGILTILGDGEISTDVCK</sequence>
<evidence type="ECO:0000313" key="2">
    <source>
        <dbReference type="EMBL" id="SPD04043.1"/>
    </source>
</evidence>